<evidence type="ECO:0000256" key="3">
    <source>
        <dbReference type="ARBA" id="ARBA00022519"/>
    </source>
</evidence>
<evidence type="ECO:0000256" key="7">
    <source>
        <dbReference type="SAM" id="Phobius"/>
    </source>
</evidence>
<comment type="subcellular location">
    <subcellularLocation>
        <location evidence="1">Cell inner membrane</location>
    </subcellularLocation>
</comment>
<feature type="transmembrane region" description="Helical" evidence="7">
    <location>
        <begin position="47"/>
        <end position="72"/>
    </location>
</feature>
<dbReference type="InterPro" id="IPR051800">
    <property type="entry name" value="PqiA-PqiB_transport"/>
</dbReference>
<sequence length="214" mass="23728">MTTARRMRLAGCHECGQLSRLPQQHGHCPRCGAALHFRKPASLARTWAYLIAAMILYIPANTLPMMITGSIVGTQSDTILSGVVYLWTSGDWPIAALVFFASIMVPLLKMIAILLLLITCQRRSRWQPQQRIKLYRLVEFVGRWSMLDIYVVTILAALVQVQSLASIAAGPAAVAFAVVVVLTMLSAMSFDPRLIWDPLDDGQEQTGEPHESEH</sequence>
<feature type="transmembrane region" description="Helical" evidence="7">
    <location>
        <begin position="140"/>
        <end position="159"/>
    </location>
</feature>
<accession>A0ABQ3H5Q7</accession>
<dbReference type="RefSeq" id="WP_189462048.1">
    <property type="nucleotide sequence ID" value="NZ_BMYO01000010.1"/>
</dbReference>
<evidence type="ECO:0000256" key="4">
    <source>
        <dbReference type="ARBA" id="ARBA00022692"/>
    </source>
</evidence>
<keyword evidence="2" id="KW-1003">Cell membrane</keyword>
<keyword evidence="4 7" id="KW-0812">Transmembrane</keyword>
<feature type="transmembrane region" description="Helical" evidence="7">
    <location>
        <begin position="165"/>
        <end position="185"/>
    </location>
</feature>
<evidence type="ECO:0000313" key="8">
    <source>
        <dbReference type="EMBL" id="GHD68310.1"/>
    </source>
</evidence>
<dbReference type="Pfam" id="PF04403">
    <property type="entry name" value="PqiA"/>
    <property type="match status" value="1"/>
</dbReference>
<comment type="caution">
    <text evidence="8">The sequence shown here is derived from an EMBL/GenBank/DDBJ whole genome shotgun (WGS) entry which is preliminary data.</text>
</comment>
<keyword evidence="3" id="KW-0997">Cell inner membrane</keyword>
<keyword evidence="9" id="KW-1185">Reference proteome</keyword>
<evidence type="ECO:0000256" key="2">
    <source>
        <dbReference type="ARBA" id="ARBA00022475"/>
    </source>
</evidence>
<keyword evidence="6 7" id="KW-0472">Membrane</keyword>
<dbReference type="Proteomes" id="UP000604737">
    <property type="component" value="Unassembled WGS sequence"/>
</dbReference>
<organism evidence="8 9">
    <name type="scientific">Jeongeupia chitinilytica</name>
    <dbReference type="NCBI Taxonomy" id="1041641"/>
    <lineage>
        <taxon>Bacteria</taxon>
        <taxon>Pseudomonadati</taxon>
        <taxon>Pseudomonadota</taxon>
        <taxon>Betaproteobacteria</taxon>
        <taxon>Neisseriales</taxon>
        <taxon>Chitinibacteraceae</taxon>
        <taxon>Jeongeupia</taxon>
    </lineage>
</organism>
<proteinExistence type="predicted"/>
<reference evidence="9" key="1">
    <citation type="journal article" date="2019" name="Int. J. Syst. Evol. Microbiol.">
        <title>The Global Catalogue of Microorganisms (GCM) 10K type strain sequencing project: providing services to taxonomists for standard genome sequencing and annotation.</title>
        <authorList>
            <consortium name="The Broad Institute Genomics Platform"/>
            <consortium name="The Broad Institute Genome Sequencing Center for Infectious Disease"/>
            <person name="Wu L."/>
            <person name="Ma J."/>
        </authorList>
    </citation>
    <scope>NUCLEOTIDE SEQUENCE [LARGE SCALE GENOMIC DNA]</scope>
    <source>
        <strain evidence="9">KCTC 23701</strain>
    </source>
</reference>
<feature type="transmembrane region" description="Helical" evidence="7">
    <location>
        <begin position="92"/>
        <end position="119"/>
    </location>
</feature>
<dbReference type="EMBL" id="BMYO01000010">
    <property type="protein sequence ID" value="GHD68310.1"/>
    <property type="molecule type" value="Genomic_DNA"/>
</dbReference>
<name>A0ABQ3H5Q7_9NEIS</name>
<dbReference type="InterPro" id="IPR007498">
    <property type="entry name" value="PqiA-like"/>
</dbReference>
<gene>
    <name evidence="8" type="ORF">GCM10007350_33260</name>
</gene>
<evidence type="ECO:0000313" key="9">
    <source>
        <dbReference type="Proteomes" id="UP000604737"/>
    </source>
</evidence>
<evidence type="ECO:0000256" key="1">
    <source>
        <dbReference type="ARBA" id="ARBA00004533"/>
    </source>
</evidence>
<keyword evidence="5 7" id="KW-1133">Transmembrane helix</keyword>
<evidence type="ECO:0000256" key="5">
    <source>
        <dbReference type="ARBA" id="ARBA00022989"/>
    </source>
</evidence>
<dbReference type="PANTHER" id="PTHR30462:SF3">
    <property type="entry name" value="INTERMEMBRANE TRANSPORT PROTEIN PQIA"/>
    <property type="match status" value="1"/>
</dbReference>
<evidence type="ECO:0000256" key="6">
    <source>
        <dbReference type="ARBA" id="ARBA00023136"/>
    </source>
</evidence>
<protein>
    <submittedName>
        <fullName evidence="8">Paraquat-inducible protein</fullName>
    </submittedName>
</protein>
<dbReference type="PANTHER" id="PTHR30462">
    <property type="entry name" value="INTERMEMBRANE TRANSPORT PROTEIN PQIB-RELATED"/>
    <property type="match status" value="1"/>
</dbReference>